<name>E8N0F9_ANATU</name>
<keyword evidence="3" id="KW-1185">Reference proteome</keyword>
<dbReference type="KEGG" id="atm:ANT_26820"/>
<sequence length="71" mass="8240">MAKQRFSVPDMHCSACVMRLESLEDELPGVKQVKASYHKQEMEVEYDESKLTLEDLLEAVQKKGYHPQPME</sequence>
<dbReference type="eggNOG" id="COG2608">
    <property type="taxonomic scope" value="Bacteria"/>
</dbReference>
<feature type="domain" description="HMA" evidence="1">
    <location>
        <begin position="2"/>
        <end position="68"/>
    </location>
</feature>
<dbReference type="PROSITE" id="PS50846">
    <property type="entry name" value="HMA_2"/>
    <property type="match status" value="1"/>
</dbReference>
<dbReference type="GO" id="GO:0046872">
    <property type="term" value="F:metal ion binding"/>
    <property type="evidence" value="ECO:0007669"/>
    <property type="project" value="InterPro"/>
</dbReference>
<evidence type="ECO:0000259" key="1">
    <source>
        <dbReference type="PROSITE" id="PS50846"/>
    </source>
</evidence>
<gene>
    <name evidence="2" type="ordered locus">ANT_26820</name>
</gene>
<protein>
    <submittedName>
        <fullName evidence="2">Heavy metal binding protein</fullName>
    </submittedName>
</protein>
<organism evidence="2 3">
    <name type="scientific">Anaerolinea thermophila (strain DSM 14523 / JCM 11388 / NBRC 100420 / UNI-1)</name>
    <dbReference type="NCBI Taxonomy" id="926569"/>
    <lineage>
        <taxon>Bacteria</taxon>
        <taxon>Bacillati</taxon>
        <taxon>Chloroflexota</taxon>
        <taxon>Anaerolineae</taxon>
        <taxon>Anaerolineales</taxon>
        <taxon>Anaerolineaceae</taxon>
        <taxon>Anaerolinea</taxon>
    </lineage>
</organism>
<evidence type="ECO:0000313" key="3">
    <source>
        <dbReference type="Proteomes" id="UP000008922"/>
    </source>
</evidence>
<dbReference type="Proteomes" id="UP000008922">
    <property type="component" value="Chromosome"/>
</dbReference>
<dbReference type="Gene3D" id="3.30.70.100">
    <property type="match status" value="1"/>
</dbReference>
<dbReference type="InterPro" id="IPR006121">
    <property type="entry name" value="HMA_dom"/>
</dbReference>
<dbReference type="RefSeq" id="WP_013561060.1">
    <property type="nucleotide sequence ID" value="NC_014960.1"/>
</dbReference>
<dbReference type="FunCoup" id="E8N0F9">
    <property type="interactions" value="43"/>
</dbReference>
<dbReference type="AlphaFoldDB" id="E8N0F9"/>
<proteinExistence type="predicted"/>
<dbReference type="STRING" id="926569.ANT_26820"/>
<dbReference type="CDD" id="cd00371">
    <property type="entry name" value="HMA"/>
    <property type="match status" value="1"/>
</dbReference>
<reference evidence="2 3" key="1">
    <citation type="submission" date="2010-12" db="EMBL/GenBank/DDBJ databases">
        <title>Whole genome sequence of Anaerolinea thermophila UNI-1.</title>
        <authorList>
            <person name="Narita-Yamada S."/>
            <person name="Kishi E."/>
            <person name="Watanabe Y."/>
            <person name="Takasaki K."/>
            <person name="Ankai A."/>
            <person name="Oguchi A."/>
            <person name="Fukui S."/>
            <person name="Takahashi M."/>
            <person name="Yashiro I."/>
            <person name="Hosoyama A."/>
            <person name="Sekiguchi Y."/>
            <person name="Hanada S."/>
            <person name="Fujita N."/>
        </authorList>
    </citation>
    <scope>NUCLEOTIDE SEQUENCE [LARGE SCALE GENOMIC DNA]</scope>
    <source>
        <strain evidence="3">DSM 14523 / JCM 11388 / NBRC 100420 / UNI-1</strain>
    </source>
</reference>
<dbReference type="Pfam" id="PF00403">
    <property type="entry name" value="HMA"/>
    <property type="match status" value="1"/>
</dbReference>
<dbReference type="SUPFAM" id="SSF55008">
    <property type="entry name" value="HMA, heavy metal-associated domain"/>
    <property type="match status" value="1"/>
</dbReference>
<dbReference type="InterPro" id="IPR036163">
    <property type="entry name" value="HMA_dom_sf"/>
</dbReference>
<dbReference type="EMBL" id="AP012029">
    <property type="protein sequence ID" value="BAJ64708.1"/>
    <property type="molecule type" value="Genomic_DNA"/>
</dbReference>
<accession>E8N0F9</accession>
<evidence type="ECO:0000313" key="2">
    <source>
        <dbReference type="EMBL" id="BAJ64708.1"/>
    </source>
</evidence>
<dbReference type="OrthoDB" id="2721717at2"/>
<dbReference type="InParanoid" id="E8N0F9"/>
<dbReference type="HOGENOM" id="CLU_134973_10_4_0"/>